<dbReference type="GO" id="GO:0052621">
    <property type="term" value="F:diguanylate cyclase activity"/>
    <property type="evidence" value="ECO:0007669"/>
    <property type="project" value="UniProtKB-EC"/>
</dbReference>
<dbReference type="PROSITE" id="PS50110">
    <property type="entry name" value="RESPONSE_REGULATORY"/>
    <property type="match status" value="1"/>
</dbReference>
<sequence length="318" mass="35165">MIETLFKGLSTQTAKPRLLIVDDQPINIHVINEIFKQDMDVLMATNGPSAIELCKSQTPDLVLLDVMMPGMTGYDVCRALKAEASTQDIPVIFLTSLAEERDEIFGFQLGAVDFINKPISPIVVKSRVDTQLRLKLQSDQLRSIGLTDGMTGIANRRRFDETLDQQWRACERDRAALSLIILDVDFFKDYNDHCGHLMGDQCLKAIAQALAVTVRRPTDLLARFGGEEFACILPRTDGAGALNRAQQLLKVVCDLKIEHLTSRVSPVVTISAGAATLTPDRFKTVFELISLADKALYRAKEGGRNQVQVIIGPEPPET</sequence>
<dbReference type="SUPFAM" id="SSF55073">
    <property type="entry name" value="Nucleotide cyclase"/>
    <property type="match status" value="1"/>
</dbReference>
<comment type="catalytic activity">
    <reaction evidence="3">
        <text>2 GTP = 3',3'-c-di-GMP + 2 diphosphate</text>
        <dbReference type="Rhea" id="RHEA:24898"/>
        <dbReference type="ChEBI" id="CHEBI:33019"/>
        <dbReference type="ChEBI" id="CHEBI:37565"/>
        <dbReference type="ChEBI" id="CHEBI:58805"/>
        <dbReference type="EC" id="2.7.7.65"/>
    </reaction>
</comment>
<keyword evidence="4" id="KW-0597">Phosphoprotein</keyword>
<dbReference type="RefSeq" id="WP_100258384.1">
    <property type="nucleotide sequence ID" value="NZ_CP011797.1"/>
</dbReference>
<dbReference type="AlphaFoldDB" id="A0A2K8KW66"/>
<evidence type="ECO:0000256" key="1">
    <source>
        <dbReference type="ARBA" id="ARBA00001946"/>
    </source>
</evidence>
<dbReference type="PANTHER" id="PTHR45138">
    <property type="entry name" value="REGULATORY COMPONENTS OF SENSORY TRANSDUCTION SYSTEM"/>
    <property type="match status" value="1"/>
</dbReference>
<dbReference type="GO" id="GO:0000160">
    <property type="term" value="P:phosphorelay signal transduction system"/>
    <property type="evidence" value="ECO:0007669"/>
    <property type="project" value="InterPro"/>
</dbReference>
<dbReference type="CDD" id="cd01949">
    <property type="entry name" value="GGDEF"/>
    <property type="match status" value="1"/>
</dbReference>
<dbReference type="GO" id="GO:1902201">
    <property type="term" value="P:negative regulation of bacterial-type flagellum-dependent cell motility"/>
    <property type="evidence" value="ECO:0007669"/>
    <property type="project" value="TreeGrafter"/>
</dbReference>
<name>A0A2K8KW66_9GAMM</name>
<dbReference type="PROSITE" id="PS50887">
    <property type="entry name" value="GGDEF"/>
    <property type="match status" value="1"/>
</dbReference>
<dbReference type="KEGG" id="rfo:REIFOR_03060"/>
<dbReference type="GO" id="GO:0043709">
    <property type="term" value="P:cell adhesion involved in single-species biofilm formation"/>
    <property type="evidence" value="ECO:0007669"/>
    <property type="project" value="TreeGrafter"/>
</dbReference>
<protein>
    <recommendedName>
        <fullName evidence="2">diguanylate cyclase</fullName>
        <ecNumber evidence="2">2.7.7.65</ecNumber>
    </recommendedName>
</protein>
<evidence type="ECO:0000259" key="6">
    <source>
        <dbReference type="PROSITE" id="PS50887"/>
    </source>
</evidence>
<dbReference type="Pfam" id="PF00072">
    <property type="entry name" value="Response_reg"/>
    <property type="match status" value="1"/>
</dbReference>
<dbReference type="Proteomes" id="UP000229757">
    <property type="component" value="Chromosome"/>
</dbReference>
<evidence type="ECO:0000256" key="4">
    <source>
        <dbReference type="PROSITE-ProRule" id="PRU00169"/>
    </source>
</evidence>
<dbReference type="Gene3D" id="3.30.70.270">
    <property type="match status" value="1"/>
</dbReference>
<dbReference type="SMART" id="SM00267">
    <property type="entry name" value="GGDEF"/>
    <property type="match status" value="1"/>
</dbReference>
<dbReference type="OrthoDB" id="9812260at2"/>
<feature type="domain" description="Response regulatory" evidence="5">
    <location>
        <begin position="17"/>
        <end position="132"/>
    </location>
</feature>
<evidence type="ECO:0000313" key="7">
    <source>
        <dbReference type="EMBL" id="ATX78179.1"/>
    </source>
</evidence>
<dbReference type="Gene3D" id="3.40.50.2300">
    <property type="match status" value="1"/>
</dbReference>
<gene>
    <name evidence="7" type="ORF">REIFOR_03060</name>
</gene>
<dbReference type="GO" id="GO:0005886">
    <property type="term" value="C:plasma membrane"/>
    <property type="evidence" value="ECO:0007669"/>
    <property type="project" value="TreeGrafter"/>
</dbReference>
<dbReference type="Pfam" id="PF00990">
    <property type="entry name" value="GGDEF"/>
    <property type="match status" value="1"/>
</dbReference>
<dbReference type="InterPro" id="IPR050469">
    <property type="entry name" value="Diguanylate_Cyclase"/>
</dbReference>
<dbReference type="NCBIfam" id="TIGR00254">
    <property type="entry name" value="GGDEF"/>
    <property type="match status" value="1"/>
</dbReference>
<dbReference type="InterPro" id="IPR001789">
    <property type="entry name" value="Sig_transdc_resp-reg_receiver"/>
</dbReference>
<dbReference type="FunFam" id="3.30.70.270:FF:000001">
    <property type="entry name" value="Diguanylate cyclase domain protein"/>
    <property type="match status" value="1"/>
</dbReference>
<evidence type="ECO:0000313" key="8">
    <source>
        <dbReference type="Proteomes" id="UP000229757"/>
    </source>
</evidence>
<proteinExistence type="predicted"/>
<reference evidence="7 8" key="1">
    <citation type="journal article" date="2017" name="Environ. Microbiol.">
        <title>Genomic and physiological analyses of 'Reinekea forsetii' reveal a versatile opportunistic lifestyle during spring algae blooms.</title>
        <authorList>
            <person name="Avci B."/>
            <person name="Hahnke R.L."/>
            <person name="Chafee M."/>
            <person name="Fischer T."/>
            <person name="Gruber-Vodicka H."/>
            <person name="Tegetmeyer H.E."/>
            <person name="Harder J."/>
            <person name="Fuchs B.M."/>
            <person name="Amann R.I."/>
            <person name="Teeling H."/>
        </authorList>
    </citation>
    <scope>NUCLEOTIDE SEQUENCE [LARGE SCALE GENOMIC DNA]</scope>
    <source>
        <strain evidence="7 8">Hel1_31_D35</strain>
    </source>
</reference>
<dbReference type="InterPro" id="IPR000160">
    <property type="entry name" value="GGDEF_dom"/>
</dbReference>
<dbReference type="SUPFAM" id="SSF52172">
    <property type="entry name" value="CheY-like"/>
    <property type="match status" value="1"/>
</dbReference>
<evidence type="ECO:0000259" key="5">
    <source>
        <dbReference type="PROSITE" id="PS50110"/>
    </source>
</evidence>
<dbReference type="EMBL" id="CP011797">
    <property type="protein sequence ID" value="ATX78179.1"/>
    <property type="molecule type" value="Genomic_DNA"/>
</dbReference>
<evidence type="ECO:0000256" key="2">
    <source>
        <dbReference type="ARBA" id="ARBA00012528"/>
    </source>
</evidence>
<accession>A0A2K8KW66</accession>
<dbReference type="InterPro" id="IPR043128">
    <property type="entry name" value="Rev_trsase/Diguanyl_cyclase"/>
</dbReference>
<comment type="cofactor">
    <cofactor evidence="1">
        <name>Mg(2+)</name>
        <dbReference type="ChEBI" id="CHEBI:18420"/>
    </cofactor>
</comment>
<feature type="domain" description="GGDEF" evidence="6">
    <location>
        <begin position="175"/>
        <end position="312"/>
    </location>
</feature>
<dbReference type="SMART" id="SM00448">
    <property type="entry name" value="REC"/>
    <property type="match status" value="1"/>
</dbReference>
<dbReference type="InterPro" id="IPR011006">
    <property type="entry name" value="CheY-like_superfamily"/>
</dbReference>
<evidence type="ECO:0000256" key="3">
    <source>
        <dbReference type="ARBA" id="ARBA00034247"/>
    </source>
</evidence>
<keyword evidence="8" id="KW-1185">Reference proteome</keyword>
<feature type="modified residue" description="4-aspartylphosphate" evidence="4">
    <location>
        <position position="65"/>
    </location>
</feature>
<dbReference type="EC" id="2.7.7.65" evidence="2"/>
<dbReference type="PANTHER" id="PTHR45138:SF9">
    <property type="entry name" value="DIGUANYLATE CYCLASE DGCM-RELATED"/>
    <property type="match status" value="1"/>
</dbReference>
<dbReference type="InterPro" id="IPR029787">
    <property type="entry name" value="Nucleotide_cyclase"/>
</dbReference>
<organism evidence="7 8">
    <name type="scientific">Reinekea forsetii</name>
    <dbReference type="NCBI Taxonomy" id="1336806"/>
    <lineage>
        <taxon>Bacteria</taxon>
        <taxon>Pseudomonadati</taxon>
        <taxon>Pseudomonadota</taxon>
        <taxon>Gammaproteobacteria</taxon>
        <taxon>Oceanospirillales</taxon>
        <taxon>Saccharospirillaceae</taxon>
        <taxon>Reinekea</taxon>
    </lineage>
</organism>